<dbReference type="EMBL" id="JAFHAP010000009">
    <property type="protein sequence ID" value="MBN2910022.1"/>
    <property type="molecule type" value="Genomic_DNA"/>
</dbReference>
<evidence type="ECO:0000256" key="1">
    <source>
        <dbReference type="SAM" id="Phobius"/>
    </source>
</evidence>
<feature type="transmembrane region" description="Helical" evidence="1">
    <location>
        <begin position="177"/>
        <end position="198"/>
    </location>
</feature>
<keyword evidence="3" id="KW-1185">Reference proteome</keyword>
<evidence type="ECO:0000313" key="3">
    <source>
        <dbReference type="Proteomes" id="UP001177120"/>
    </source>
</evidence>
<dbReference type="Proteomes" id="UP001177120">
    <property type="component" value="Unassembled WGS sequence"/>
</dbReference>
<evidence type="ECO:0000313" key="2">
    <source>
        <dbReference type="EMBL" id="MBN2910022.1"/>
    </source>
</evidence>
<proteinExistence type="predicted"/>
<keyword evidence="1" id="KW-0472">Membrane</keyword>
<reference evidence="2" key="1">
    <citation type="journal article" date="2024" name="Int. J. Syst. Evol. Microbiol.">
        <title>Polycladomyces zharkentensis sp. nov., a novel thermophilic cellulose- and starch-degrading member of the Bacillota from a geothermal aquifer in Kazakhstan.</title>
        <authorList>
            <person name="Mashzhan A."/>
            <person name="Kistaubayeva A."/>
            <person name="Javier-Lopez R."/>
            <person name="Bissenova U."/>
            <person name="Bissenbay A."/>
            <person name="Birkeland N.K."/>
        </authorList>
    </citation>
    <scope>NUCLEOTIDE SEQUENCE</scope>
    <source>
        <strain evidence="2">ZKZ2T</strain>
    </source>
</reference>
<comment type="caution">
    <text evidence="2">The sequence shown here is derived from an EMBL/GenBank/DDBJ whole genome shotgun (WGS) entry which is preliminary data.</text>
</comment>
<accession>A0ABS2WKD7</accession>
<keyword evidence="1" id="KW-1133">Transmembrane helix</keyword>
<evidence type="ECO:0008006" key="4">
    <source>
        <dbReference type="Google" id="ProtNLM"/>
    </source>
</evidence>
<protein>
    <recommendedName>
        <fullName evidence="4">Carboxypeptidase regulatory-like domain-containing protein</fullName>
    </recommendedName>
</protein>
<gene>
    <name evidence="2" type="ORF">JQC72_10965</name>
</gene>
<organism evidence="2 3">
    <name type="scientific">Polycladomyces zharkentensis</name>
    <dbReference type="NCBI Taxonomy" id="2807616"/>
    <lineage>
        <taxon>Bacteria</taxon>
        <taxon>Bacillati</taxon>
        <taxon>Bacillota</taxon>
        <taxon>Bacilli</taxon>
        <taxon>Bacillales</taxon>
        <taxon>Thermoactinomycetaceae</taxon>
        <taxon>Polycladomyces</taxon>
    </lineage>
</organism>
<keyword evidence="1" id="KW-0812">Transmembrane</keyword>
<sequence length="218" mass="23956">MQKRKRDLLTAGSVVSCGRSPIDEIGVGGGRSRWNKRQRGLGSLLPVWVGLCLMMLLIPHTSVLAAPSTGWSELRLDKRAEVGHLAHYQGKLAGVTPAHPAEIELVARNQEHGNTVFRSRVQIKDGHFRFAVQFFDGAPHQVLLLAYRPGEAKPFATQQVQVDVETLPPPRSAQAKAFTLLLGITAVGMMIGSGLAFWRERRTQNRQNHETNEVAAGL</sequence>
<feature type="transmembrane region" description="Helical" evidence="1">
    <location>
        <begin position="41"/>
        <end position="58"/>
    </location>
</feature>
<dbReference type="RefSeq" id="WP_205495583.1">
    <property type="nucleotide sequence ID" value="NZ_JAFHAP010000009.1"/>
</dbReference>
<name>A0ABS2WKD7_9BACL</name>